<protein>
    <submittedName>
        <fullName evidence="9">Phosphopantetheine--protein transferase domain-containing protein</fullName>
    </submittedName>
</protein>
<dbReference type="SUPFAM" id="SSF56214">
    <property type="entry name" value="4'-phosphopantetheinyl transferase"/>
    <property type="match status" value="2"/>
</dbReference>
<feature type="domain" description="4'-phosphopantetheinyl transferase" evidence="7">
    <location>
        <begin position="141"/>
        <end position="220"/>
    </location>
</feature>
<evidence type="ECO:0000256" key="1">
    <source>
        <dbReference type="ARBA" id="ARBA00001946"/>
    </source>
</evidence>
<evidence type="ECO:0000256" key="4">
    <source>
        <dbReference type="ARBA" id="ARBA00022723"/>
    </source>
</evidence>
<name>A0A450UIE3_9GAMM</name>
<dbReference type="InterPro" id="IPR055066">
    <property type="entry name" value="AASDHPPT_N"/>
</dbReference>
<accession>A0A450UIE3</accession>
<feature type="region of interest" description="Disordered" evidence="6">
    <location>
        <begin position="217"/>
        <end position="253"/>
    </location>
</feature>
<comment type="cofactor">
    <cofactor evidence="1">
        <name>Mg(2+)</name>
        <dbReference type="ChEBI" id="CHEBI:18420"/>
    </cofactor>
</comment>
<dbReference type="Gene3D" id="3.90.470.20">
    <property type="entry name" value="4'-phosphopantetheinyl transferase domain"/>
    <property type="match status" value="1"/>
</dbReference>
<evidence type="ECO:0000259" key="8">
    <source>
        <dbReference type="Pfam" id="PF22624"/>
    </source>
</evidence>
<evidence type="ECO:0000259" key="7">
    <source>
        <dbReference type="Pfam" id="PF01648"/>
    </source>
</evidence>
<dbReference type="InterPro" id="IPR037143">
    <property type="entry name" value="4-PPantetheinyl_Trfase_dom_sf"/>
</dbReference>
<dbReference type="PANTHER" id="PTHR12215">
    <property type="entry name" value="PHOSPHOPANTETHEINE TRANSFERASE"/>
    <property type="match status" value="1"/>
</dbReference>
<dbReference type="GO" id="GO:0000287">
    <property type="term" value="F:magnesium ion binding"/>
    <property type="evidence" value="ECO:0007669"/>
    <property type="project" value="InterPro"/>
</dbReference>
<dbReference type="EMBL" id="CAADFF010000033">
    <property type="protein sequence ID" value="VFJ92284.1"/>
    <property type="molecule type" value="Genomic_DNA"/>
</dbReference>
<dbReference type="NCBIfam" id="TIGR00556">
    <property type="entry name" value="pantethn_trn"/>
    <property type="match status" value="1"/>
</dbReference>
<evidence type="ECO:0000256" key="5">
    <source>
        <dbReference type="ARBA" id="ARBA00022842"/>
    </source>
</evidence>
<gene>
    <name evidence="9" type="ORF">BECKLFY1418B_GA0070995_103320</name>
</gene>
<evidence type="ECO:0000313" key="9">
    <source>
        <dbReference type="EMBL" id="VFJ92284.1"/>
    </source>
</evidence>
<organism evidence="9">
    <name type="scientific">Candidatus Kentrum sp. LFY</name>
    <dbReference type="NCBI Taxonomy" id="2126342"/>
    <lineage>
        <taxon>Bacteria</taxon>
        <taxon>Pseudomonadati</taxon>
        <taxon>Pseudomonadota</taxon>
        <taxon>Gammaproteobacteria</taxon>
        <taxon>Candidatus Kentrum</taxon>
    </lineage>
</organism>
<keyword evidence="3 9" id="KW-0808">Transferase</keyword>
<dbReference type="Pfam" id="PF22624">
    <property type="entry name" value="AASDHPPT_N"/>
    <property type="match status" value="1"/>
</dbReference>
<dbReference type="InterPro" id="IPR004568">
    <property type="entry name" value="Ppantetheine-prot_Trfase_dom"/>
</dbReference>
<dbReference type="InterPro" id="IPR008278">
    <property type="entry name" value="4-PPantetheinyl_Trfase_dom"/>
</dbReference>
<dbReference type="GO" id="GO:0005829">
    <property type="term" value="C:cytosol"/>
    <property type="evidence" value="ECO:0007669"/>
    <property type="project" value="TreeGrafter"/>
</dbReference>
<evidence type="ECO:0000256" key="6">
    <source>
        <dbReference type="SAM" id="MobiDB-lite"/>
    </source>
</evidence>
<reference evidence="9" key="1">
    <citation type="submission" date="2019-02" db="EMBL/GenBank/DDBJ databases">
        <authorList>
            <person name="Gruber-Vodicka R. H."/>
            <person name="Seah K. B. B."/>
        </authorList>
    </citation>
    <scope>NUCLEOTIDE SEQUENCE</scope>
    <source>
        <strain evidence="9">BECK_M7</strain>
    </source>
</reference>
<dbReference type="GO" id="GO:0006633">
    <property type="term" value="P:fatty acid biosynthetic process"/>
    <property type="evidence" value="ECO:0007669"/>
    <property type="project" value="InterPro"/>
</dbReference>
<evidence type="ECO:0000256" key="3">
    <source>
        <dbReference type="ARBA" id="ARBA00022679"/>
    </source>
</evidence>
<keyword evidence="5" id="KW-0460">Magnesium</keyword>
<dbReference type="AlphaFoldDB" id="A0A450UIE3"/>
<dbReference type="Pfam" id="PF01648">
    <property type="entry name" value="ACPS"/>
    <property type="match status" value="1"/>
</dbReference>
<dbReference type="PANTHER" id="PTHR12215:SF10">
    <property type="entry name" value="L-AMINOADIPATE-SEMIALDEHYDE DEHYDROGENASE-PHOSPHOPANTETHEINYL TRANSFERASE"/>
    <property type="match status" value="1"/>
</dbReference>
<dbReference type="GO" id="GO:0019878">
    <property type="term" value="P:lysine biosynthetic process via aminoadipic acid"/>
    <property type="evidence" value="ECO:0007669"/>
    <property type="project" value="TreeGrafter"/>
</dbReference>
<feature type="compositionally biased region" description="Pro residues" evidence="6">
    <location>
        <begin position="238"/>
        <end position="250"/>
    </location>
</feature>
<comment type="similarity">
    <text evidence="2">Belongs to the P-Pant transferase superfamily. Gsp/Sfp/HetI/AcpT family.</text>
</comment>
<feature type="domain" description="4'-phosphopantetheinyl transferase N-terminal" evidence="8">
    <location>
        <begin position="38"/>
        <end position="129"/>
    </location>
</feature>
<proteinExistence type="inferred from homology"/>
<dbReference type="InterPro" id="IPR050559">
    <property type="entry name" value="P-Pant_transferase_sf"/>
</dbReference>
<evidence type="ECO:0000256" key="2">
    <source>
        <dbReference type="ARBA" id="ARBA00010990"/>
    </source>
</evidence>
<dbReference type="GO" id="GO:0008897">
    <property type="term" value="F:holo-[acyl-carrier-protein] synthase activity"/>
    <property type="evidence" value="ECO:0007669"/>
    <property type="project" value="InterPro"/>
</dbReference>
<sequence length="349" mass="39750">MPALLWRSPPTDLVLARDEIHVWRVPLNLPWTRIGVLQSTLGQDELQRAERFCFPKHRRHFIVARGVLRALLAGYLHESPARIDFEYNRYGKPFLKGRKPILRGDSPDCVETDDIDNAGIEFNLSHSEGMALYAFSLNRKVGIDVEWIQRKVDDSERIVERFFSPREVQVLSGVPEHVRKEAFLGCWTRKEAYIKARGKGLSIPLNEFEVIPTLEETGQAANGIRRHHGDRGTENENPRPPTTRYPPPPMDCDNGQGCRSGVTRVATQAATQAATEDATQEAVTEAVIHAEFQGHDAWEPPFLSDISIPTTCHGPHTRWAMRTFTVDDDYIATLVVEGEGWEMKYWQWE</sequence>
<keyword evidence="4" id="KW-0479">Metal-binding</keyword>